<name>A0AAV2FT72_9ROSI</name>
<dbReference type="PANTHER" id="PTHR31286">
    <property type="entry name" value="GLYCINE-RICH CELL WALL STRUCTURAL PROTEIN 1.8-LIKE"/>
    <property type="match status" value="1"/>
</dbReference>
<reference evidence="1 2" key="1">
    <citation type="submission" date="2024-04" db="EMBL/GenBank/DDBJ databases">
        <authorList>
            <person name="Fracassetti M."/>
        </authorList>
    </citation>
    <scope>NUCLEOTIDE SEQUENCE [LARGE SCALE GENOMIC DNA]</scope>
</reference>
<accession>A0AAV2FT72</accession>
<evidence type="ECO:0000313" key="1">
    <source>
        <dbReference type="EMBL" id="CAL1401556.1"/>
    </source>
</evidence>
<dbReference type="AlphaFoldDB" id="A0AAV2FT72"/>
<dbReference type="PANTHER" id="PTHR31286:SF180">
    <property type="entry name" value="OS10G0362600 PROTEIN"/>
    <property type="match status" value="1"/>
</dbReference>
<protein>
    <recommendedName>
        <fullName evidence="3">DUF4283 domain-containing protein</fullName>
    </recommendedName>
</protein>
<keyword evidence="2" id="KW-1185">Reference proteome</keyword>
<dbReference type="EMBL" id="OZ034820">
    <property type="protein sequence ID" value="CAL1401556.1"/>
    <property type="molecule type" value="Genomic_DNA"/>
</dbReference>
<dbReference type="Proteomes" id="UP001497516">
    <property type="component" value="Chromosome 7"/>
</dbReference>
<organism evidence="1 2">
    <name type="scientific">Linum trigynum</name>
    <dbReference type="NCBI Taxonomy" id="586398"/>
    <lineage>
        <taxon>Eukaryota</taxon>
        <taxon>Viridiplantae</taxon>
        <taxon>Streptophyta</taxon>
        <taxon>Embryophyta</taxon>
        <taxon>Tracheophyta</taxon>
        <taxon>Spermatophyta</taxon>
        <taxon>Magnoliopsida</taxon>
        <taxon>eudicotyledons</taxon>
        <taxon>Gunneridae</taxon>
        <taxon>Pentapetalae</taxon>
        <taxon>rosids</taxon>
        <taxon>fabids</taxon>
        <taxon>Malpighiales</taxon>
        <taxon>Linaceae</taxon>
        <taxon>Linum</taxon>
    </lineage>
</organism>
<sequence length="247" mass="28860">MREEAQQILAAIARVVERSSNFPHQFEPVLRGGASDVQELEATLRVGSQQHPFLFSVRNREKEETKIGGEPGRWEAESLRRCRRNPLCHPQILHRRCHRHLSMFPYDVVAHWVFTSGPWHFNDDMCYIRKWEPRLRAESPRSEIPIWVRFLDLPVEYANGRILTRLASMLGKPLWFDQSTRLGRRLGYPKVCVEMSIDSAFPTSLKLVPDKRPPMSVNLEYCHKPVIYEKCNEFGHECKVVEVEVVN</sequence>
<evidence type="ECO:0008006" key="3">
    <source>
        <dbReference type="Google" id="ProtNLM"/>
    </source>
</evidence>
<proteinExistence type="predicted"/>
<gene>
    <name evidence="1" type="ORF">LTRI10_LOCUS41606</name>
</gene>
<dbReference type="InterPro" id="IPR040256">
    <property type="entry name" value="At4g02000-like"/>
</dbReference>
<evidence type="ECO:0000313" key="2">
    <source>
        <dbReference type="Proteomes" id="UP001497516"/>
    </source>
</evidence>